<keyword evidence="4 10" id="KW-1133">Transmembrane helix</keyword>
<reference evidence="14" key="1">
    <citation type="submission" date="2022-03" db="EMBL/GenBank/DDBJ databases">
        <authorList>
            <person name="Alioto T."/>
            <person name="Alioto T."/>
            <person name="Gomez Garrido J."/>
        </authorList>
    </citation>
    <scope>NUCLEOTIDE SEQUENCE</scope>
</reference>
<feature type="compositionally biased region" description="Basic and acidic residues" evidence="9">
    <location>
        <begin position="153"/>
        <end position="175"/>
    </location>
</feature>
<feature type="transmembrane region" description="Helical" evidence="10">
    <location>
        <begin position="491"/>
        <end position="508"/>
    </location>
</feature>
<dbReference type="Proteomes" id="UP001295444">
    <property type="component" value="Chromosome 02"/>
</dbReference>
<organism evidence="14 15">
    <name type="scientific">Pelobates cultripes</name>
    <name type="common">Western spadefoot toad</name>
    <dbReference type="NCBI Taxonomy" id="61616"/>
    <lineage>
        <taxon>Eukaryota</taxon>
        <taxon>Metazoa</taxon>
        <taxon>Chordata</taxon>
        <taxon>Craniata</taxon>
        <taxon>Vertebrata</taxon>
        <taxon>Euteleostomi</taxon>
        <taxon>Amphibia</taxon>
        <taxon>Batrachia</taxon>
        <taxon>Anura</taxon>
        <taxon>Pelobatoidea</taxon>
        <taxon>Pelobatidae</taxon>
        <taxon>Pelobates</taxon>
    </lineage>
</organism>
<feature type="chain" id="PRO_5041977738" evidence="11">
    <location>
        <begin position="32"/>
        <end position="604"/>
    </location>
</feature>
<evidence type="ECO:0000256" key="4">
    <source>
        <dbReference type="ARBA" id="ARBA00022989"/>
    </source>
</evidence>
<dbReference type="Pfam" id="PF06814">
    <property type="entry name" value="GOST_TM"/>
    <property type="match status" value="1"/>
</dbReference>
<keyword evidence="2 10" id="KW-0812">Transmembrane</keyword>
<evidence type="ECO:0000313" key="14">
    <source>
        <dbReference type="EMBL" id="CAH2253120.1"/>
    </source>
</evidence>
<dbReference type="InterPro" id="IPR009637">
    <property type="entry name" value="GPR107/GPR108-like"/>
</dbReference>
<keyword evidence="6 10" id="KW-0472">Membrane</keyword>
<evidence type="ECO:0000256" key="8">
    <source>
        <dbReference type="ARBA" id="ARBA00044946"/>
    </source>
</evidence>
<dbReference type="AlphaFoldDB" id="A0AAD1RG49"/>
<evidence type="ECO:0000256" key="6">
    <source>
        <dbReference type="ARBA" id="ARBA00023136"/>
    </source>
</evidence>
<evidence type="ECO:0000256" key="5">
    <source>
        <dbReference type="ARBA" id="ARBA00023034"/>
    </source>
</evidence>
<evidence type="ECO:0000256" key="10">
    <source>
        <dbReference type="SAM" id="Phobius"/>
    </source>
</evidence>
<dbReference type="GO" id="GO:0032580">
    <property type="term" value="C:Golgi cisterna membrane"/>
    <property type="evidence" value="ECO:0007669"/>
    <property type="project" value="TreeGrafter"/>
</dbReference>
<gene>
    <name evidence="14" type="ORF">PECUL_23A033650</name>
</gene>
<evidence type="ECO:0000256" key="1">
    <source>
        <dbReference type="ARBA" id="ARBA00004653"/>
    </source>
</evidence>
<dbReference type="InterPro" id="IPR054101">
    <property type="entry name" value="TMEM87A/B_GOLD"/>
</dbReference>
<evidence type="ECO:0000313" key="15">
    <source>
        <dbReference type="Proteomes" id="UP001295444"/>
    </source>
</evidence>
<evidence type="ECO:0000259" key="12">
    <source>
        <dbReference type="Pfam" id="PF06814"/>
    </source>
</evidence>
<proteinExistence type="inferred from homology"/>
<evidence type="ECO:0000259" key="13">
    <source>
        <dbReference type="Pfam" id="PF21901"/>
    </source>
</evidence>
<evidence type="ECO:0000256" key="11">
    <source>
        <dbReference type="SAM" id="SignalP"/>
    </source>
</evidence>
<feature type="compositionally biased region" description="Polar residues" evidence="9">
    <location>
        <begin position="176"/>
        <end position="208"/>
    </location>
</feature>
<dbReference type="InterPro" id="IPR053937">
    <property type="entry name" value="GOST_TM"/>
</dbReference>
<keyword evidence="7" id="KW-0325">Glycoprotein</keyword>
<feature type="signal peptide" evidence="11">
    <location>
        <begin position="1"/>
        <end position="31"/>
    </location>
</feature>
<dbReference type="Pfam" id="PF21901">
    <property type="entry name" value="TMEM87A-B_GOLD"/>
    <property type="match status" value="1"/>
</dbReference>
<evidence type="ECO:0000256" key="3">
    <source>
        <dbReference type="ARBA" id="ARBA00022729"/>
    </source>
</evidence>
<keyword evidence="5" id="KW-0333">Golgi apparatus</keyword>
<dbReference type="PANTHER" id="PTHR21229">
    <property type="entry name" value="LUNG SEVEN TRANSMEMBRANE RECEPTOR"/>
    <property type="match status" value="1"/>
</dbReference>
<comment type="subcellular location">
    <subcellularLocation>
        <location evidence="1">Golgi apparatus membrane</location>
        <topology evidence="1">Multi-pass membrane protein</topology>
    </subcellularLocation>
</comment>
<accession>A0AAD1RG49</accession>
<dbReference type="GO" id="GO:0005829">
    <property type="term" value="C:cytosol"/>
    <property type="evidence" value="ECO:0007669"/>
    <property type="project" value="GOC"/>
</dbReference>
<dbReference type="PANTHER" id="PTHR21229:SF16">
    <property type="entry name" value="TRANSMEMBRANE PROTEIN 87B"/>
    <property type="match status" value="1"/>
</dbReference>
<comment type="similarity">
    <text evidence="8">Belongs to the LU7TM family. TMEM87 subfamily.</text>
</comment>
<feature type="transmembrane region" description="Helical" evidence="10">
    <location>
        <begin position="300"/>
        <end position="320"/>
    </location>
</feature>
<dbReference type="GO" id="GO:0042147">
    <property type="term" value="P:retrograde transport, endosome to Golgi"/>
    <property type="evidence" value="ECO:0007669"/>
    <property type="project" value="TreeGrafter"/>
</dbReference>
<sequence>MPAPRIAARLPLPAVWLWLWLGPALCPLAGAVPEQGTWSLSVSSESGPIIFRKILYNSTNIKVKLLSPNCQDPVKLIVKWYLNYHQCYNQYVNLDEVMQRRLSELRIEDLCDNILQQDQCFKYENADAIECSKNTQTLPMLRAKNTPTASVSKSKELKETPAKSKPEENDKKSNPEKGTQAKSKPETNSKPAANDANPNAQKGTQLVSIRNRRDAQNKQYDIVAQTSRSGPFVFVLVISAETKAKWNLTVFTSMESPYGYISASEWPLMIFHMVMCIVYIFLALLWFIWSACYWKDLLRIQFWIAAVIFLGMLEKAVYYAEYQNTNHTGVSTHGLLIFAELVSAVKRTLARLLVTIVSLGYGIVKPRLGALMHRVVGMGILYLIFATIEAVMRVTGTKESDLVLLASIPLALLDSALCWSYFSSYIFVSLAQTMKTLKLRKNTVKYSLYRHFTNTLIFAVIASVIFMAWTTKTFRLSNCPTDWMELWVDDAFWRLLFSVLLLVIMFLWRPSANNQRYAFTPLMDDSDDEVEEFLVTDHLAEGMKLRGTKTEPNGTSKPPATNTDEDLKWVEENIPTSFADAALPVLMDSDEEIMMTKYEMSKIE</sequence>
<evidence type="ECO:0000256" key="7">
    <source>
        <dbReference type="ARBA" id="ARBA00023180"/>
    </source>
</evidence>
<dbReference type="GO" id="GO:0000139">
    <property type="term" value="C:Golgi membrane"/>
    <property type="evidence" value="ECO:0007669"/>
    <property type="project" value="UniProtKB-SubCell"/>
</dbReference>
<feature type="domain" description="TMEM87A/B GOLD" evidence="13">
    <location>
        <begin position="33"/>
        <end position="171"/>
    </location>
</feature>
<feature type="transmembrane region" description="Helical" evidence="10">
    <location>
        <begin position="266"/>
        <end position="288"/>
    </location>
</feature>
<dbReference type="EMBL" id="OW240913">
    <property type="protein sequence ID" value="CAH2253120.1"/>
    <property type="molecule type" value="Genomic_DNA"/>
</dbReference>
<feature type="transmembrane region" description="Helical" evidence="10">
    <location>
        <begin position="376"/>
        <end position="396"/>
    </location>
</feature>
<keyword evidence="15" id="KW-1185">Reference proteome</keyword>
<evidence type="ECO:0000256" key="9">
    <source>
        <dbReference type="SAM" id="MobiDB-lite"/>
    </source>
</evidence>
<name>A0AAD1RG49_PELCU</name>
<feature type="transmembrane region" description="Helical" evidence="10">
    <location>
        <begin position="402"/>
        <end position="431"/>
    </location>
</feature>
<protein>
    <submittedName>
        <fullName evidence="14">Transmembrane 87B isoform X2</fullName>
    </submittedName>
</protein>
<feature type="region of interest" description="Disordered" evidence="9">
    <location>
        <begin position="142"/>
        <end position="208"/>
    </location>
</feature>
<feature type="domain" description="GOST seven transmembrane" evidence="12">
    <location>
        <begin position="267"/>
        <end position="515"/>
    </location>
</feature>
<keyword evidence="3 11" id="KW-0732">Signal</keyword>
<feature type="transmembrane region" description="Helical" evidence="10">
    <location>
        <begin position="452"/>
        <end position="471"/>
    </location>
</feature>
<evidence type="ECO:0000256" key="2">
    <source>
        <dbReference type="ARBA" id="ARBA00022692"/>
    </source>
</evidence>